<comment type="caution">
    <text evidence="1">The sequence shown here is derived from an EMBL/GenBank/DDBJ whole genome shotgun (WGS) entry which is preliminary data.</text>
</comment>
<proteinExistence type="predicted"/>
<name>L8JL69_9BACT</name>
<evidence type="ECO:0000313" key="1">
    <source>
        <dbReference type="EMBL" id="ELR68152.1"/>
    </source>
</evidence>
<keyword evidence="2" id="KW-1185">Reference proteome</keyword>
<evidence type="ECO:0000313" key="2">
    <source>
        <dbReference type="Proteomes" id="UP000011135"/>
    </source>
</evidence>
<dbReference type="EMBL" id="AMZN01000139">
    <property type="protein sequence ID" value="ELR68152.1"/>
    <property type="molecule type" value="Genomic_DNA"/>
</dbReference>
<reference evidence="1 2" key="1">
    <citation type="submission" date="2012-12" db="EMBL/GenBank/DDBJ databases">
        <title>Genome assembly of Fulvivirga imtechensis AK7.</title>
        <authorList>
            <person name="Nupur N."/>
            <person name="Khatri I."/>
            <person name="Kumar R."/>
            <person name="Subramanian S."/>
            <person name="Pinnaka A."/>
        </authorList>
    </citation>
    <scope>NUCLEOTIDE SEQUENCE [LARGE SCALE GENOMIC DNA]</scope>
    <source>
        <strain evidence="1 2">AK7</strain>
    </source>
</reference>
<dbReference type="AlphaFoldDB" id="L8JL69"/>
<organism evidence="1 2">
    <name type="scientific">Fulvivirga imtechensis AK7</name>
    <dbReference type="NCBI Taxonomy" id="1237149"/>
    <lineage>
        <taxon>Bacteria</taxon>
        <taxon>Pseudomonadati</taxon>
        <taxon>Bacteroidota</taxon>
        <taxon>Cytophagia</taxon>
        <taxon>Cytophagales</taxon>
        <taxon>Fulvivirgaceae</taxon>
        <taxon>Fulvivirga</taxon>
    </lineage>
</organism>
<gene>
    <name evidence="1" type="ORF">C900_00728</name>
</gene>
<dbReference type="Proteomes" id="UP000011135">
    <property type="component" value="Unassembled WGS sequence"/>
</dbReference>
<accession>L8JL69</accession>
<sequence>MPPIVRESKKTSKLPRLCMATNTTAVRLAAGPLTLISD</sequence>
<protein>
    <submittedName>
        <fullName evidence="1">Uncharacterized protein</fullName>
    </submittedName>
</protein>